<feature type="transmembrane region" description="Helical" evidence="1">
    <location>
        <begin position="618"/>
        <end position="635"/>
    </location>
</feature>
<dbReference type="GO" id="GO:0046856">
    <property type="term" value="P:phosphatidylinositol dephosphorylation"/>
    <property type="evidence" value="ECO:0007669"/>
    <property type="project" value="TreeGrafter"/>
</dbReference>
<dbReference type="OrthoDB" id="405996at2759"/>
<organism evidence="3 4">
    <name type="scientific">Stylonychia lemnae</name>
    <name type="common">Ciliate</name>
    <dbReference type="NCBI Taxonomy" id="5949"/>
    <lineage>
        <taxon>Eukaryota</taxon>
        <taxon>Sar</taxon>
        <taxon>Alveolata</taxon>
        <taxon>Ciliophora</taxon>
        <taxon>Intramacronucleata</taxon>
        <taxon>Spirotrichea</taxon>
        <taxon>Stichotrichia</taxon>
        <taxon>Sporadotrichida</taxon>
        <taxon>Oxytrichidae</taxon>
        <taxon>Stylonychinae</taxon>
        <taxon>Stylonychia</taxon>
    </lineage>
</organism>
<dbReference type="Proteomes" id="UP000039865">
    <property type="component" value="Unassembled WGS sequence"/>
</dbReference>
<protein>
    <submittedName>
        <fullName evidence="3">Phosphatidylinositide phosphatase sac1-like</fullName>
    </submittedName>
</protein>
<dbReference type="InParanoid" id="A0A078AAW5"/>
<dbReference type="PROSITE" id="PS50275">
    <property type="entry name" value="SAC"/>
    <property type="match status" value="1"/>
</dbReference>
<reference evidence="3 4" key="1">
    <citation type="submission" date="2014-06" db="EMBL/GenBank/DDBJ databases">
        <authorList>
            <person name="Swart Estienne"/>
        </authorList>
    </citation>
    <scope>NUCLEOTIDE SEQUENCE [LARGE SCALE GENOMIC DNA]</scope>
    <source>
        <strain evidence="3 4">130c</strain>
    </source>
</reference>
<dbReference type="Pfam" id="PF02383">
    <property type="entry name" value="Syja_N"/>
    <property type="match status" value="1"/>
</dbReference>
<evidence type="ECO:0000259" key="2">
    <source>
        <dbReference type="PROSITE" id="PS50275"/>
    </source>
</evidence>
<dbReference type="FunCoup" id="A0A078AAW5">
    <property type="interactions" value="4"/>
</dbReference>
<dbReference type="EMBL" id="CCKQ01007603">
    <property type="protein sequence ID" value="CDW78996.1"/>
    <property type="molecule type" value="Genomic_DNA"/>
</dbReference>
<keyword evidence="1" id="KW-0812">Transmembrane</keyword>
<dbReference type="PANTHER" id="PTHR45662">
    <property type="entry name" value="PHOSPHATIDYLINOSITIDE PHOSPHATASE SAC1"/>
    <property type="match status" value="1"/>
</dbReference>
<feature type="domain" description="SAC" evidence="2">
    <location>
        <begin position="142"/>
        <end position="509"/>
    </location>
</feature>
<keyword evidence="1" id="KW-0472">Membrane</keyword>
<keyword evidence="4" id="KW-1185">Reference proteome</keyword>
<dbReference type="OMA" id="QHFITSI"/>
<dbReference type="PANTHER" id="PTHR45662:SF2">
    <property type="entry name" value="PHOSPHATIDYLINOSITOL-3-PHOSPHATASE SAC1"/>
    <property type="match status" value="1"/>
</dbReference>
<dbReference type="AlphaFoldDB" id="A0A078AAW5"/>
<accession>A0A078AAW5</accession>
<feature type="transmembrane region" description="Helical" evidence="1">
    <location>
        <begin position="588"/>
        <end position="606"/>
    </location>
</feature>
<dbReference type="GO" id="GO:0043812">
    <property type="term" value="F:phosphatidylinositol-4-phosphate phosphatase activity"/>
    <property type="evidence" value="ECO:0007669"/>
    <property type="project" value="TreeGrafter"/>
</dbReference>
<evidence type="ECO:0000313" key="3">
    <source>
        <dbReference type="EMBL" id="CDW78996.1"/>
    </source>
</evidence>
<name>A0A078AAW5_STYLE</name>
<dbReference type="InterPro" id="IPR002013">
    <property type="entry name" value="SAC_dom"/>
</dbReference>
<dbReference type="GO" id="GO:0005783">
    <property type="term" value="C:endoplasmic reticulum"/>
    <property type="evidence" value="ECO:0007669"/>
    <property type="project" value="TreeGrafter"/>
</dbReference>
<evidence type="ECO:0000313" key="4">
    <source>
        <dbReference type="Proteomes" id="UP000039865"/>
    </source>
</evidence>
<proteinExistence type="predicted"/>
<keyword evidence="1" id="KW-1133">Transmembrane helix</keyword>
<sequence length="666" mass="77133">MADTDARQVFRPKFVYSQLNDGILIRRDNGIVLKYYYSSSKPLPQDAVPVKDIGFIKRCVLRECEETQQQEKSARSKKELYGIFGQIELPDCQFLILIEEATFLGNILMANVFRVDKLLYVPLNINPTYKASQEALQFIDMIENIQKDKPFYFSYGVDLTKSMQVNIQEAIQQNSSNQMIGGYANQMVEAMSLYPNAINYIPKFTFNNFLLKDYDSLTLAPFRVPCIFGFAYIRTVQVDKTKFDFALVSKKDCRRPGRRFLVRGIDNEGCVANFVESEHILSYLDEGTIKFTTYIQTRGSIPLLWTQKPTMKYTPAVRVNPNLNDSLPLAQKHLDEMKSVYGETYMINLIDKKGSQLRVGKQFTNLHQSLKDDMIKYTWFDFHHECRKMKYENLAKLLDSFSDKLESYSYFFAKLEYGMEQRDKINNRTCTILSRQSGNFRTNCMDCLDRTNVVQSVISRNIAHRQLYNMGIAGKPSGSPFERFSDQLEEYFRECWTDNANVVSILYTGTPALKTDFTRTGKRTFKGNLNDGYNSVTRYYINNYCDGYNHDCLDLAFGKLTPSAKILKKGFMSPLKLSLVMVNNSPQYYSQIFLVLYSLKFFMNIYIPQHDENKAHMIHFLVLSMGLFAGIQMIISKLANYLNFFQLMVKSSSMTHLDLFEGMKDQ</sequence>
<evidence type="ECO:0000256" key="1">
    <source>
        <dbReference type="SAM" id="Phobius"/>
    </source>
</evidence>
<gene>
    <name evidence="3" type="primary">Contig12421.g13259</name>
    <name evidence="3" type="ORF">STYLEM_7981</name>
</gene>